<dbReference type="RefSeq" id="WP_344338940.1">
    <property type="nucleotide sequence ID" value="NZ_BAAAKJ010000255.1"/>
</dbReference>
<proteinExistence type="predicted"/>
<dbReference type="EMBL" id="BAAAKJ010000255">
    <property type="protein sequence ID" value="GAA1402902.1"/>
    <property type="molecule type" value="Genomic_DNA"/>
</dbReference>
<evidence type="ECO:0000313" key="1">
    <source>
        <dbReference type="EMBL" id="GAA1402902.1"/>
    </source>
</evidence>
<reference evidence="1 2" key="1">
    <citation type="journal article" date="2019" name="Int. J. Syst. Evol. Microbiol.">
        <title>The Global Catalogue of Microorganisms (GCM) 10K type strain sequencing project: providing services to taxonomists for standard genome sequencing and annotation.</title>
        <authorList>
            <consortium name="The Broad Institute Genomics Platform"/>
            <consortium name="The Broad Institute Genome Sequencing Center for Infectious Disease"/>
            <person name="Wu L."/>
            <person name="Ma J."/>
        </authorList>
    </citation>
    <scope>NUCLEOTIDE SEQUENCE [LARGE SCALE GENOMIC DNA]</scope>
    <source>
        <strain evidence="1 2">JCM 12393</strain>
    </source>
</reference>
<sequence length="139" mass="14894">MSELLTDITAIAPYFTVAATAFGTQLAAEAAQRVATESADTGAGFFRRLFGRRSAEVGEVLDRHDLPEERVDGLLHGLGEDDRARLSEALLAWLRGPAADPPSAERLVEAVRTVTINSYGGNTVNAARIENSTFNFGTN</sequence>
<evidence type="ECO:0000313" key="2">
    <source>
        <dbReference type="Proteomes" id="UP001499863"/>
    </source>
</evidence>
<dbReference type="Proteomes" id="UP001499863">
    <property type="component" value="Unassembled WGS sequence"/>
</dbReference>
<name>A0ABN1YBY5_9ACTN</name>
<comment type="caution">
    <text evidence="1">The sequence shown here is derived from an EMBL/GenBank/DDBJ whole genome shotgun (WGS) entry which is preliminary data.</text>
</comment>
<protein>
    <submittedName>
        <fullName evidence="1">Uncharacterized protein</fullName>
    </submittedName>
</protein>
<accession>A0ABN1YBY5</accession>
<organism evidence="1 2">
    <name type="scientific">Kitasatospora putterlickiae</name>
    <dbReference type="NCBI Taxonomy" id="221725"/>
    <lineage>
        <taxon>Bacteria</taxon>
        <taxon>Bacillati</taxon>
        <taxon>Actinomycetota</taxon>
        <taxon>Actinomycetes</taxon>
        <taxon>Kitasatosporales</taxon>
        <taxon>Streptomycetaceae</taxon>
        <taxon>Kitasatospora</taxon>
    </lineage>
</organism>
<gene>
    <name evidence="1" type="ORF">GCM10009639_46900</name>
</gene>
<keyword evidence="2" id="KW-1185">Reference proteome</keyword>